<evidence type="ECO:0000256" key="1">
    <source>
        <dbReference type="ARBA" id="ARBA00008061"/>
    </source>
</evidence>
<reference evidence="4" key="1">
    <citation type="journal article" date="2014" name="BMC Genomics">
        <title>Genome characteristics reveal the impact of lichenization on lichen-forming fungus Endocarpon pusillum Hedwig (Verrucariales, Ascomycota).</title>
        <authorList>
            <person name="Wang Y.-Y."/>
            <person name="Liu B."/>
            <person name="Zhang X.-Y."/>
            <person name="Zhou Q.-M."/>
            <person name="Zhang T."/>
            <person name="Li H."/>
            <person name="Yu Y.-F."/>
            <person name="Zhang X.-L."/>
            <person name="Hao X.-Y."/>
            <person name="Wang M."/>
            <person name="Wang L."/>
            <person name="Wei J.-C."/>
        </authorList>
    </citation>
    <scope>NUCLEOTIDE SEQUENCE [LARGE SCALE GENOMIC DNA]</scope>
    <source>
        <strain evidence="4">Z07020 / HMAS-L-300199</strain>
    </source>
</reference>
<dbReference type="AlphaFoldDB" id="U1HQN6"/>
<feature type="domain" description="Glycosyl hydrolase family 13 catalytic" evidence="2">
    <location>
        <begin position="35"/>
        <end position="512"/>
    </location>
</feature>
<dbReference type="PANTHER" id="PTHR10357:SF209">
    <property type="entry name" value="PERIPLASMIC ALPHA-AMYLASE"/>
    <property type="match status" value="1"/>
</dbReference>
<dbReference type="GO" id="GO:0005975">
    <property type="term" value="P:carbohydrate metabolic process"/>
    <property type="evidence" value="ECO:0007669"/>
    <property type="project" value="InterPro"/>
</dbReference>
<proteinExistence type="inferred from homology"/>
<organism evidence="3 4">
    <name type="scientific">Endocarpon pusillum (strain Z07020 / HMAS-L-300199)</name>
    <name type="common">Lichen-forming fungus</name>
    <dbReference type="NCBI Taxonomy" id="1263415"/>
    <lineage>
        <taxon>Eukaryota</taxon>
        <taxon>Fungi</taxon>
        <taxon>Dikarya</taxon>
        <taxon>Ascomycota</taxon>
        <taxon>Pezizomycotina</taxon>
        <taxon>Eurotiomycetes</taxon>
        <taxon>Chaetothyriomycetidae</taxon>
        <taxon>Verrucariales</taxon>
        <taxon>Verrucariaceae</taxon>
        <taxon>Endocarpon</taxon>
    </lineage>
</organism>
<name>U1HQN6_ENDPU</name>
<accession>U1HQN6</accession>
<protein>
    <recommendedName>
        <fullName evidence="2">Glycosyl hydrolase family 13 catalytic domain-containing protein</fullName>
    </recommendedName>
</protein>
<dbReference type="InterPro" id="IPR006047">
    <property type="entry name" value="GH13_cat_dom"/>
</dbReference>
<evidence type="ECO:0000313" key="3">
    <source>
        <dbReference type="EMBL" id="ERF72745.1"/>
    </source>
</evidence>
<dbReference type="InterPro" id="IPR017853">
    <property type="entry name" value="GH"/>
</dbReference>
<keyword evidence="4" id="KW-1185">Reference proteome</keyword>
<gene>
    <name evidence="3" type="ORF">EPUS_04798</name>
</gene>
<dbReference type="Gene3D" id="3.20.20.80">
    <property type="entry name" value="Glycosidases"/>
    <property type="match status" value="1"/>
</dbReference>
<dbReference type="HOGENOM" id="CLU_031181_0_0_1"/>
<dbReference type="OMA" id="FHIFGEV"/>
<dbReference type="OrthoDB" id="204980at2759"/>
<dbReference type="SMART" id="SM00642">
    <property type="entry name" value="Aamy"/>
    <property type="match status" value="1"/>
</dbReference>
<evidence type="ECO:0000259" key="2">
    <source>
        <dbReference type="SMART" id="SM00642"/>
    </source>
</evidence>
<dbReference type="Pfam" id="PF00128">
    <property type="entry name" value="Alpha-amylase"/>
    <property type="match status" value="1"/>
</dbReference>
<dbReference type="PANTHER" id="PTHR10357">
    <property type="entry name" value="ALPHA-AMYLASE FAMILY MEMBER"/>
    <property type="match status" value="1"/>
</dbReference>
<sequence>MPVDQRPESLSKVIHPRRESFHPSPVDWREEILYFLLPDRFSDEQAASRTPLDLNNTPFPPNTPVPIQWDKWAQSGGERWQGGTLKGLESRLNYLEELGVTAIWIGPVFKQRLNLNTYHGYGIQDFLDVDAHFGTRDDLISVVNAAHRKKIRVILDVIFNHSAWNWNYEGYQSDPPYRPWPGYYKDVCWLDKDGNETPRALTDADGAVWPIELQVANAYTRAGKGSLSGEKLDDVHAEFRRTDFDGSMRDFNFDREATLTDLARCYKYWIALTDCDGFRLDTLKHVGTGVARSFCGTIKEFASGLGKTNFFLMGEVGGPDLNAETYRTILQSNLNATLDIGESRVALTGVAKGLRPASHYFDMVAQWDRSLGSHRDAGLHHVVVLDDHDHVFGAKVRFSTDAATHHQVVAGVAIQLFSLGIPCIYYGTEQSLSGPPRAERQAYLPDFGSSDKYLRETMFGTEYPRKSGAAGLSIAGEDTSLPGFAAFGAKGKHCFRTDFTTFVRIKTLIKIRQRYPVLRFGRQYLREIRKSGPFTKSSPGDLFAWSRILDEEEALIVINGHGAAVSSAQIAVDAALNPNGGEAKLRVIANSAEVGGEARTSHRIGDMLVVKYDSDGRAYVEIRNVQPSGVLVLTNRPE</sequence>
<dbReference type="Proteomes" id="UP000019373">
    <property type="component" value="Unassembled WGS sequence"/>
</dbReference>
<dbReference type="RefSeq" id="XP_007801633.1">
    <property type="nucleotide sequence ID" value="XM_007803442.1"/>
</dbReference>
<dbReference type="EMBL" id="KE721051">
    <property type="protein sequence ID" value="ERF72745.1"/>
    <property type="molecule type" value="Genomic_DNA"/>
</dbReference>
<dbReference type="SUPFAM" id="SSF51445">
    <property type="entry name" value="(Trans)glycosidases"/>
    <property type="match status" value="1"/>
</dbReference>
<dbReference type="GeneID" id="19239752"/>
<comment type="similarity">
    <text evidence="1">Belongs to the glycosyl hydrolase 13 family.</text>
</comment>
<evidence type="ECO:0000313" key="4">
    <source>
        <dbReference type="Proteomes" id="UP000019373"/>
    </source>
</evidence>
<dbReference type="eggNOG" id="KOG0471">
    <property type="taxonomic scope" value="Eukaryota"/>
</dbReference>